<dbReference type="InterPro" id="IPR002145">
    <property type="entry name" value="CopG"/>
</dbReference>
<dbReference type="AlphaFoldDB" id="A0A2S7EQV6"/>
<sequence>MPKPSKPSQIQQETHKSVRTSVSLSPELHGTLERMAKEKKVSVAWVIRDAAEKYVGEQWPLLQQERA</sequence>
<evidence type="ECO:0000313" key="3">
    <source>
        <dbReference type="EMBL" id="PPU95504.1"/>
    </source>
</evidence>
<evidence type="ECO:0000313" key="4">
    <source>
        <dbReference type="Proteomes" id="UP000238261"/>
    </source>
</evidence>
<dbReference type="RefSeq" id="WP_046977532.1">
    <property type="nucleotide sequence ID" value="NZ_CP043477.1"/>
</dbReference>
<keyword evidence="4" id="KW-1185">Reference proteome</keyword>
<accession>A0A2S7EQV6</accession>
<dbReference type="OrthoDB" id="5959815at2"/>
<dbReference type="CDD" id="cd21631">
    <property type="entry name" value="RHH_CopG_NikR-like"/>
    <property type="match status" value="1"/>
</dbReference>
<reference evidence="4" key="1">
    <citation type="submission" date="2016-08" db="EMBL/GenBank/DDBJ databases">
        <authorList>
            <person name="Merda D."/>
            <person name="Briand M."/>
            <person name="Taghouti G."/>
            <person name="Carrere S."/>
            <person name="Gouzy J."/>
            <person name="Portier P."/>
            <person name="Jacques M.-A."/>
            <person name="Fischer-Le Saux M."/>
        </authorList>
    </citation>
    <scope>NUCLEOTIDE SEQUENCE [LARGE SCALE GENOMIC DNA]</scope>
    <source>
        <strain evidence="4">CFBP1156</strain>
    </source>
</reference>
<feature type="compositionally biased region" description="Polar residues" evidence="1">
    <location>
        <begin position="1"/>
        <end position="12"/>
    </location>
</feature>
<proteinExistence type="predicted"/>
<organism evidence="3 4">
    <name type="scientific">Xanthomonas hyacinthi</name>
    <dbReference type="NCBI Taxonomy" id="56455"/>
    <lineage>
        <taxon>Bacteria</taxon>
        <taxon>Pseudomonadati</taxon>
        <taxon>Pseudomonadota</taxon>
        <taxon>Gammaproteobacteria</taxon>
        <taxon>Lysobacterales</taxon>
        <taxon>Lysobacteraceae</taxon>
        <taxon>Xanthomonas</taxon>
    </lineage>
</organism>
<dbReference type="EMBL" id="MDEG01000027">
    <property type="protein sequence ID" value="PPU95504.1"/>
    <property type="molecule type" value="Genomic_DNA"/>
</dbReference>
<protein>
    <submittedName>
        <fullName evidence="3">Ribbon-helix-helix protein, CopG family</fullName>
    </submittedName>
</protein>
<feature type="domain" description="Ribbon-helix-helix protein CopG" evidence="2">
    <location>
        <begin position="18"/>
        <end position="57"/>
    </location>
</feature>
<gene>
    <name evidence="3" type="ORF">XhyaCFBP1156_18685</name>
</gene>
<evidence type="ECO:0000259" key="2">
    <source>
        <dbReference type="Pfam" id="PF01402"/>
    </source>
</evidence>
<evidence type="ECO:0000256" key="1">
    <source>
        <dbReference type="SAM" id="MobiDB-lite"/>
    </source>
</evidence>
<name>A0A2S7EQV6_9XANT</name>
<feature type="region of interest" description="Disordered" evidence="1">
    <location>
        <begin position="1"/>
        <end position="29"/>
    </location>
</feature>
<dbReference type="InterPro" id="IPR010985">
    <property type="entry name" value="Ribbon_hlx_hlx"/>
</dbReference>
<dbReference type="GO" id="GO:0006355">
    <property type="term" value="P:regulation of DNA-templated transcription"/>
    <property type="evidence" value="ECO:0007669"/>
    <property type="project" value="InterPro"/>
</dbReference>
<comment type="caution">
    <text evidence="3">The sequence shown here is derived from an EMBL/GenBank/DDBJ whole genome shotgun (WGS) entry which is preliminary data.</text>
</comment>
<dbReference type="Pfam" id="PF01402">
    <property type="entry name" value="RHH_1"/>
    <property type="match status" value="1"/>
</dbReference>
<dbReference type="SUPFAM" id="SSF47598">
    <property type="entry name" value="Ribbon-helix-helix"/>
    <property type="match status" value="1"/>
</dbReference>
<dbReference type="Proteomes" id="UP000238261">
    <property type="component" value="Unassembled WGS sequence"/>
</dbReference>